<name>A0ABM1MWU7_NICVS</name>
<dbReference type="Pfam" id="PF16566">
    <property type="entry name" value="CREPT"/>
    <property type="match status" value="1"/>
</dbReference>
<dbReference type="GeneID" id="108564489"/>
<gene>
    <name evidence="4" type="primary">LOC108564489</name>
</gene>
<feature type="domain" description="CID" evidence="2">
    <location>
        <begin position="1"/>
        <end position="134"/>
    </location>
</feature>
<dbReference type="InterPro" id="IPR032337">
    <property type="entry name" value="RPRD1A/B_C"/>
</dbReference>
<dbReference type="InterPro" id="IPR008942">
    <property type="entry name" value="ENTH_VHS"/>
</dbReference>
<dbReference type="InterPro" id="IPR006569">
    <property type="entry name" value="CID_dom"/>
</dbReference>
<dbReference type="Gene3D" id="1.25.40.90">
    <property type="match status" value="1"/>
</dbReference>
<dbReference type="PANTHER" id="PTHR12460:SF0">
    <property type="entry name" value="CID DOMAIN-CONTAINING PROTEIN-RELATED"/>
    <property type="match status" value="1"/>
</dbReference>
<reference evidence="4" key="1">
    <citation type="submission" date="2025-08" db="UniProtKB">
        <authorList>
            <consortium name="RefSeq"/>
        </authorList>
    </citation>
    <scope>IDENTIFICATION</scope>
    <source>
        <tissue evidence="4">Whole Larva</tissue>
    </source>
</reference>
<dbReference type="SMART" id="SM00582">
    <property type="entry name" value="RPR"/>
    <property type="match status" value="1"/>
</dbReference>
<dbReference type="CDD" id="cd17002">
    <property type="entry name" value="CID_RPRD1"/>
    <property type="match status" value="1"/>
</dbReference>
<dbReference type="RefSeq" id="XP_017779047.1">
    <property type="nucleotide sequence ID" value="XM_017923558.1"/>
</dbReference>
<sequence length="344" mass="39073">MSGFTESALIKKLADLNNSSQSIQTLSLWLIHHRKHYAQIVKIWLRELIKAKESKKLIMMYLANDVIQNSRKKGPEFGKEFCMMLSKAFEHMADINADEKTKGSLCRLLNIWKERGVYSEQQITEYKEALMVTEEPPLKKSKKSLIKSESPTDRKKVEKENEVTLEVEAKLDTHVHLSPGTPAGDPPEPEELIKAITDLENNTASTDEVVRQRIAQLPVEVTEISHLSKIEDKDSAEKLSKKIDDAITLINEYNTRLALEVENRKKVSTMLRDFLISQKELLAQAELSLGEYQDKLQKAYIVRQELKSHIQNLPDLTALPDVTGGLPPLPSAGDLFNVNLHNMH</sequence>
<protein>
    <submittedName>
        <fullName evidence="4">Regulation of nuclear pre-mRNA domain-containing protein 1B</fullName>
    </submittedName>
</protein>
<dbReference type="Proteomes" id="UP000695000">
    <property type="component" value="Unplaced"/>
</dbReference>
<feature type="compositionally biased region" description="Basic and acidic residues" evidence="1">
    <location>
        <begin position="150"/>
        <end position="161"/>
    </location>
</feature>
<dbReference type="PANTHER" id="PTHR12460">
    <property type="entry name" value="CYCLIN-DEPENDENT KINASE INHIBITOR-RELATED PROTEIN"/>
    <property type="match status" value="1"/>
</dbReference>
<keyword evidence="3" id="KW-1185">Reference proteome</keyword>
<dbReference type="PROSITE" id="PS51391">
    <property type="entry name" value="CID"/>
    <property type="match status" value="1"/>
</dbReference>
<proteinExistence type="predicted"/>
<organism evidence="3 4">
    <name type="scientific">Nicrophorus vespilloides</name>
    <name type="common">Boreal carrion beetle</name>
    <dbReference type="NCBI Taxonomy" id="110193"/>
    <lineage>
        <taxon>Eukaryota</taxon>
        <taxon>Metazoa</taxon>
        <taxon>Ecdysozoa</taxon>
        <taxon>Arthropoda</taxon>
        <taxon>Hexapoda</taxon>
        <taxon>Insecta</taxon>
        <taxon>Pterygota</taxon>
        <taxon>Neoptera</taxon>
        <taxon>Endopterygota</taxon>
        <taxon>Coleoptera</taxon>
        <taxon>Polyphaga</taxon>
        <taxon>Staphyliniformia</taxon>
        <taxon>Silphidae</taxon>
        <taxon>Nicrophorinae</taxon>
        <taxon>Nicrophorus</taxon>
    </lineage>
</organism>
<accession>A0ABM1MWU7</accession>
<evidence type="ECO:0000313" key="3">
    <source>
        <dbReference type="Proteomes" id="UP000695000"/>
    </source>
</evidence>
<evidence type="ECO:0000259" key="2">
    <source>
        <dbReference type="PROSITE" id="PS51391"/>
    </source>
</evidence>
<evidence type="ECO:0000256" key="1">
    <source>
        <dbReference type="SAM" id="MobiDB-lite"/>
    </source>
</evidence>
<dbReference type="SUPFAM" id="SSF48464">
    <property type="entry name" value="ENTH/VHS domain"/>
    <property type="match status" value="1"/>
</dbReference>
<evidence type="ECO:0000313" key="4">
    <source>
        <dbReference type="RefSeq" id="XP_017779047.1"/>
    </source>
</evidence>
<dbReference type="Pfam" id="PF04818">
    <property type="entry name" value="CID"/>
    <property type="match status" value="1"/>
</dbReference>
<dbReference type="Gene3D" id="6.10.250.2560">
    <property type="match status" value="1"/>
</dbReference>
<feature type="region of interest" description="Disordered" evidence="1">
    <location>
        <begin position="142"/>
        <end position="161"/>
    </location>
</feature>